<evidence type="ECO:0000256" key="4">
    <source>
        <dbReference type="ARBA" id="ARBA00022801"/>
    </source>
</evidence>
<dbReference type="EMBL" id="BARW01007652">
    <property type="protein sequence ID" value="GAI74583.1"/>
    <property type="molecule type" value="Genomic_DNA"/>
</dbReference>
<organism evidence="7">
    <name type="scientific">marine sediment metagenome</name>
    <dbReference type="NCBI Taxonomy" id="412755"/>
    <lineage>
        <taxon>unclassified sequences</taxon>
        <taxon>metagenomes</taxon>
        <taxon>ecological metagenomes</taxon>
    </lineage>
</organism>
<evidence type="ECO:0000256" key="1">
    <source>
        <dbReference type="ARBA" id="ARBA00007951"/>
    </source>
</evidence>
<dbReference type="AlphaFoldDB" id="X1R217"/>
<dbReference type="InterPro" id="IPR000933">
    <property type="entry name" value="Glyco_hydro_29"/>
</dbReference>
<dbReference type="SUPFAM" id="SSF51445">
    <property type="entry name" value="(Trans)glycosidases"/>
    <property type="match status" value="1"/>
</dbReference>
<evidence type="ECO:0000256" key="5">
    <source>
        <dbReference type="ARBA" id="ARBA00023295"/>
    </source>
</evidence>
<evidence type="ECO:0000259" key="6">
    <source>
        <dbReference type="Pfam" id="PF01120"/>
    </source>
</evidence>
<dbReference type="GO" id="GO:0005764">
    <property type="term" value="C:lysosome"/>
    <property type="evidence" value="ECO:0007669"/>
    <property type="project" value="TreeGrafter"/>
</dbReference>
<sequence>QLTDWNAIRMGPKKDVVGELKKAIRAQGMKFMITFHHAENWWFFPHWRKEFDTSDAQYVGLYGPLHNQDLASENPTQYGRQLTDRMGPKEWSVQDKPSKDFLEKWLAKIREVIDKYQPDMLWFDNGIDGIPEKYRRDFLAYYYNKEKEWRKEVIVTYKFHELVPGTAVVDLELGRMGELTYHDWITDTSVDDQGAWSYVQGVGFKTVKTLVHNLIDNVSKNGYLLLNVGPKANGEIPKQAKECLLGIGKWLDVNKEAIYGTIPWIEYGEGPTQMKKTGSFSEQQEVEYTAQDIRFTAKDNVLYAACLGWPEKQVTIRALKRLYESEISSQMCSLNRDGFGSVYA</sequence>
<accession>X1R217</accession>
<keyword evidence="4" id="KW-0378">Hydrolase</keyword>
<comment type="similarity">
    <text evidence="1">Belongs to the glycosyl hydrolase 29 family.</text>
</comment>
<keyword evidence="3" id="KW-0732">Signal</keyword>
<feature type="non-terminal residue" evidence="7">
    <location>
        <position position="1"/>
    </location>
</feature>
<dbReference type="Pfam" id="PF01120">
    <property type="entry name" value="Alpha_L_fucos"/>
    <property type="match status" value="1"/>
</dbReference>
<reference evidence="7" key="1">
    <citation type="journal article" date="2014" name="Front. Microbiol.">
        <title>High frequency of phylogenetically diverse reductive dehalogenase-homologous genes in deep subseafloor sedimentary metagenomes.</title>
        <authorList>
            <person name="Kawai M."/>
            <person name="Futagami T."/>
            <person name="Toyoda A."/>
            <person name="Takaki Y."/>
            <person name="Nishi S."/>
            <person name="Hori S."/>
            <person name="Arai W."/>
            <person name="Tsubouchi T."/>
            <person name="Morono Y."/>
            <person name="Uchiyama I."/>
            <person name="Ito T."/>
            <person name="Fujiyama A."/>
            <person name="Inagaki F."/>
            <person name="Takami H."/>
        </authorList>
    </citation>
    <scope>NUCLEOTIDE SEQUENCE</scope>
    <source>
        <strain evidence="7">Expedition CK06-06</strain>
    </source>
</reference>
<dbReference type="InterPro" id="IPR013780">
    <property type="entry name" value="Glyco_hydro_b"/>
</dbReference>
<dbReference type="InterPro" id="IPR017853">
    <property type="entry name" value="GH"/>
</dbReference>
<feature type="domain" description="Glycoside hydrolase family 29 N-terminal" evidence="6">
    <location>
        <begin position="2"/>
        <end position="256"/>
    </location>
</feature>
<dbReference type="GO" id="GO:0004560">
    <property type="term" value="F:alpha-L-fucosidase activity"/>
    <property type="evidence" value="ECO:0007669"/>
    <property type="project" value="InterPro"/>
</dbReference>
<keyword evidence="5" id="KW-0326">Glycosidase</keyword>
<dbReference type="Gene3D" id="3.20.20.80">
    <property type="entry name" value="Glycosidases"/>
    <property type="match status" value="1"/>
</dbReference>
<protein>
    <recommendedName>
        <fullName evidence="2">alpha-L-fucosidase</fullName>
        <ecNumber evidence="2">3.2.1.51</ecNumber>
    </recommendedName>
</protein>
<name>X1R217_9ZZZZ</name>
<gene>
    <name evidence="7" type="ORF">S12H4_15871</name>
</gene>
<dbReference type="PANTHER" id="PTHR10030:SF37">
    <property type="entry name" value="ALPHA-L-FUCOSIDASE-RELATED"/>
    <property type="match status" value="1"/>
</dbReference>
<proteinExistence type="inferred from homology"/>
<dbReference type="GO" id="GO:0016139">
    <property type="term" value="P:glycoside catabolic process"/>
    <property type="evidence" value="ECO:0007669"/>
    <property type="project" value="TreeGrafter"/>
</dbReference>
<evidence type="ECO:0000256" key="2">
    <source>
        <dbReference type="ARBA" id="ARBA00012662"/>
    </source>
</evidence>
<dbReference type="Gene3D" id="2.60.40.1180">
    <property type="entry name" value="Golgi alpha-mannosidase II"/>
    <property type="match status" value="1"/>
</dbReference>
<dbReference type="InterPro" id="IPR057739">
    <property type="entry name" value="Glyco_hydro_29_N"/>
</dbReference>
<evidence type="ECO:0000256" key="3">
    <source>
        <dbReference type="ARBA" id="ARBA00022729"/>
    </source>
</evidence>
<dbReference type="GO" id="GO:0006004">
    <property type="term" value="P:fucose metabolic process"/>
    <property type="evidence" value="ECO:0007669"/>
    <property type="project" value="TreeGrafter"/>
</dbReference>
<dbReference type="SMART" id="SM00812">
    <property type="entry name" value="Alpha_L_fucos"/>
    <property type="match status" value="1"/>
</dbReference>
<comment type="caution">
    <text evidence="7">The sequence shown here is derived from an EMBL/GenBank/DDBJ whole genome shotgun (WGS) entry which is preliminary data.</text>
</comment>
<dbReference type="EC" id="3.2.1.51" evidence="2"/>
<dbReference type="PANTHER" id="PTHR10030">
    <property type="entry name" value="ALPHA-L-FUCOSIDASE"/>
    <property type="match status" value="1"/>
</dbReference>
<evidence type="ECO:0000313" key="7">
    <source>
        <dbReference type="EMBL" id="GAI74583.1"/>
    </source>
</evidence>